<dbReference type="Gene3D" id="3.10.10.10">
    <property type="entry name" value="HIV Type 1 Reverse Transcriptase, subunit A, domain 1"/>
    <property type="match status" value="2"/>
</dbReference>
<dbReference type="InterPro" id="IPR000477">
    <property type="entry name" value="RT_dom"/>
</dbReference>
<sequence>MKQSWKSVGSDFKNGTDFWNNPINKQLRQLKKMKFRGTKEEAKEYKIIFEDELKKNIAIPIRKEQLKWYNPTFMIQKVNGKWRKILDAKSLNKQIAEFYIKSTRFQQVQKESQPYLAFELQNNHYTHRAMQFGIKHSPIHFATAMEPIMQLIRMKTEIRIINYVDYVLFFHLNMEYLKNMIKKRYLNGTSLVNQHPEVLFRATLETSHPVAQQFARIISIGNTLSDIQQFWIRFGALLSECTIAWERVESNEKEKKIVQKIIGL</sequence>
<reference evidence="2 3" key="1">
    <citation type="submission" date="2019-03" db="EMBL/GenBank/DDBJ databases">
        <title>Single cell metagenomics reveals metabolic interactions within the superorganism composed of flagellate Streblomastix strix and complex community of Bacteroidetes bacteria on its surface.</title>
        <authorList>
            <person name="Treitli S.C."/>
            <person name="Kolisko M."/>
            <person name="Husnik F."/>
            <person name="Keeling P."/>
            <person name="Hampl V."/>
        </authorList>
    </citation>
    <scope>NUCLEOTIDE SEQUENCE [LARGE SCALE GENOMIC DNA]</scope>
    <source>
        <strain evidence="2">ST1C</strain>
    </source>
</reference>
<dbReference type="AlphaFoldDB" id="A0A5J4VK13"/>
<protein>
    <recommendedName>
        <fullName evidence="1">Reverse transcriptase domain-containing protein</fullName>
    </recommendedName>
</protein>
<name>A0A5J4VK13_9EUKA</name>
<dbReference type="SUPFAM" id="SSF56672">
    <property type="entry name" value="DNA/RNA polymerases"/>
    <property type="match status" value="1"/>
</dbReference>
<accession>A0A5J4VK13</accession>
<evidence type="ECO:0000313" key="2">
    <source>
        <dbReference type="EMBL" id="KAA6382938.1"/>
    </source>
</evidence>
<dbReference type="Gene3D" id="3.30.70.270">
    <property type="match status" value="1"/>
</dbReference>
<evidence type="ECO:0000259" key="1">
    <source>
        <dbReference type="Pfam" id="PF00078"/>
    </source>
</evidence>
<dbReference type="InterPro" id="IPR043128">
    <property type="entry name" value="Rev_trsase/Diguanyl_cyclase"/>
</dbReference>
<proteinExistence type="predicted"/>
<dbReference type="PANTHER" id="PTHR33064:SF37">
    <property type="entry name" value="RIBONUCLEASE H"/>
    <property type="match status" value="1"/>
</dbReference>
<comment type="caution">
    <text evidence="2">The sequence shown here is derived from an EMBL/GenBank/DDBJ whole genome shotgun (WGS) entry which is preliminary data.</text>
</comment>
<organism evidence="2 3">
    <name type="scientific">Streblomastix strix</name>
    <dbReference type="NCBI Taxonomy" id="222440"/>
    <lineage>
        <taxon>Eukaryota</taxon>
        <taxon>Metamonada</taxon>
        <taxon>Preaxostyla</taxon>
        <taxon>Oxymonadida</taxon>
        <taxon>Streblomastigidae</taxon>
        <taxon>Streblomastix</taxon>
    </lineage>
</organism>
<evidence type="ECO:0000313" key="3">
    <source>
        <dbReference type="Proteomes" id="UP000324800"/>
    </source>
</evidence>
<dbReference type="InterPro" id="IPR051320">
    <property type="entry name" value="Viral_Replic_Matur_Polypro"/>
</dbReference>
<dbReference type="InterPro" id="IPR043502">
    <property type="entry name" value="DNA/RNA_pol_sf"/>
</dbReference>
<feature type="domain" description="Reverse transcriptase" evidence="1">
    <location>
        <begin position="108"/>
        <end position="182"/>
    </location>
</feature>
<dbReference type="EMBL" id="SNRW01006506">
    <property type="protein sequence ID" value="KAA6382938.1"/>
    <property type="molecule type" value="Genomic_DNA"/>
</dbReference>
<dbReference type="Proteomes" id="UP000324800">
    <property type="component" value="Unassembled WGS sequence"/>
</dbReference>
<dbReference type="Pfam" id="PF00078">
    <property type="entry name" value="RVT_1"/>
    <property type="match status" value="1"/>
</dbReference>
<gene>
    <name evidence="2" type="ORF">EZS28_021537</name>
</gene>
<dbReference type="PANTHER" id="PTHR33064">
    <property type="entry name" value="POL PROTEIN"/>
    <property type="match status" value="1"/>
</dbReference>